<sequence length="113" mass="13559">MNYLQLILIIVLTAVFIYFIMEFFYQKKNQTKIQNYLITCGDLEKEILKSFIKDKDKSFFLTKEAKITKDLLNLNIIFTKEIIFEQKYNSYILNPLVIKIIKTNDQLKQNYLS</sequence>
<dbReference type="STRING" id="69896.S284_03440"/>
<dbReference type="OrthoDB" id="386141at2"/>
<gene>
    <name evidence="3" type="ORF">PSSA1_v1c3380</name>
</gene>
<dbReference type="KEGG" id="psol:S284_03440"/>
<keyword evidence="1" id="KW-1133">Transmembrane helix</keyword>
<keyword evidence="4" id="KW-1185">Reference proteome</keyword>
<dbReference type="RefSeq" id="WP_023161466.1">
    <property type="nucleotide sequence ID" value="NC_022588.1"/>
</dbReference>
<dbReference type="BioCyc" id="CPHY69896:G1328-363-MONOMER"/>
<evidence type="ECO:0000313" key="2">
    <source>
        <dbReference type="EMBL" id="CAJ17910.1"/>
    </source>
</evidence>
<name>Q3LBN9_9MOLU</name>
<feature type="transmembrane region" description="Helical" evidence="1">
    <location>
        <begin position="6"/>
        <end position="25"/>
    </location>
</feature>
<proteinExistence type="predicted"/>
<dbReference type="EMBL" id="AJ970657">
    <property type="protein sequence ID" value="CAJ17910.1"/>
    <property type="molecule type" value="Genomic_DNA"/>
</dbReference>
<evidence type="ECO:0000313" key="3">
    <source>
        <dbReference type="EMBL" id="RMI88740.1"/>
    </source>
</evidence>
<keyword evidence="1" id="KW-0812">Transmembrane</keyword>
<dbReference type="EMBL" id="MPBG01000004">
    <property type="protein sequence ID" value="RMI88740.1"/>
    <property type="molecule type" value="Genomic_DNA"/>
</dbReference>
<reference evidence="2" key="1">
    <citation type="journal article" date="2006" name="Appl. Environ. Microbiol.">
        <title>Stolbur phytoplasma genome survey achieved using a suppression subtractive hybridization approach with high specificity.</title>
        <authorList>
            <person name="Cimerman A."/>
            <person name="Arnaud G."/>
            <person name="Foissac X."/>
        </authorList>
    </citation>
    <scope>NUCLEOTIDE SEQUENCE</scope>
</reference>
<organism evidence="2">
    <name type="scientific">Candidatus Phytoplasma solani</name>
    <dbReference type="NCBI Taxonomy" id="69896"/>
    <lineage>
        <taxon>Bacteria</taxon>
        <taxon>Bacillati</taxon>
        <taxon>Mycoplasmatota</taxon>
        <taxon>Mollicutes</taxon>
        <taxon>Acholeplasmatales</taxon>
        <taxon>Acholeplasmataceae</taxon>
        <taxon>Candidatus Phytoplasma</taxon>
        <taxon>16SrXII (Stolbur group)</taxon>
    </lineage>
</organism>
<evidence type="ECO:0000313" key="4">
    <source>
        <dbReference type="Proteomes" id="UP000283896"/>
    </source>
</evidence>
<dbReference type="PATRIC" id="fig|1273548.3.peg.468"/>
<dbReference type="Proteomes" id="UP000283896">
    <property type="component" value="Unassembled WGS sequence"/>
</dbReference>
<dbReference type="AlphaFoldDB" id="Q3LBN9"/>
<accession>Q3LBN9</accession>
<protein>
    <submittedName>
        <fullName evidence="2">PAM296 homologue</fullName>
    </submittedName>
</protein>
<reference evidence="3" key="3">
    <citation type="journal article" date="2019" name="Syst. Appl. Microbiol.">
        <title>The genome of 'Candidatus Phytoplasma solani' strain SA-1 is highly dynamic and prone to adopting foreign sequences.</title>
        <authorList>
            <person name="Music M.S."/>
            <person name="Samarzija I."/>
            <person name="Hogenhout S.A."/>
            <person name="Haryono M."/>
            <person name="Cho S.T."/>
            <person name="Kuo C.H."/>
        </authorList>
    </citation>
    <scope>NUCLEOTIDE SEQUENCE</scope>
    <source>
        <strain evidence="3">SA-1</strain>
    </source>
</reference>
<reference evidence="4" key="2">
    <citation type="submission" date="2016-11" db="EMBL/GenBank/DDBJ databases">
        <title>Genome sequence of Candidatus Phytoplasma solani strain SA-1.</title>
        <authorList>
            <person name="Haryono M."/>
            <person name="Samarzija I."/>
            <person name="Seruga Music M."/>
            <person name="Hogenhout S."/>
            <person name="Kuo C.-H."/>
        </authorList>
    </citation>
    <scope>NUCLEOTIDE SEQUENCE [LARGE SCALE GENOMIC DNA]</scope>
    <source>
        <strain evidence="4">SA-1</strain>
    </source>
</reference>
<keyword evidence="1" id="KW-0472">Membrane</keyword>
<evidence type="ECO:0000256" key="1">
    <source>
        <dbReference type="SAM" id="Phobius"/>
    </source>
</evidence>